<dbReference type="NCBIfam" id="TIGR01766">
    <property type="entry name" value="IS200/IS605 family accessory protein TnpB-like domain"/>
    <property type="match status" value="1"/>
</dbReference>
<evidence type="ECO:0000313" key="11">
    <source>
        <dbReference type="Proteomes" id="UP000322283"/>
    </source>
</evidence>
<dbReference type="PANTHER" id="PTHR30405">
    <property type="entry name" value="TRANSPOSASE"/>
    <property type="match status" value="1"/>
</dbReference>
<sequence>MTIKLKLHKPTLAKQRMYQEMADRCTAFANRCLQLDKKDRPKTSKQARQYSEKLPSAVLAQAIRDIRAAKKAKRFKRLWPNFNSQNFRVEKEASQNGGAVWKASFPTLEKRVGVPVEVSAYQEKYLEMPLSGQAKQGTARLVRRGKEWFIHLSLTMSIAEEKSRTGKIMGIDLGQIDLLVATVAGQTLFFSGAPLAYIRRRFARLRHSLQKARAYRAIKRLGDKEHRWVTDVNHKISRVVVKFAKSQGVILIRMENLKGVRWTTRQRKVQKRDHGRNLDYWPYYQLQQFIKYKAALAGTRVEFVNRDNTSLTCSRCGETVKSRPQGRWFKCPRCKETMHVDANAASNIAQAISGLAA</sequence>
<organism evidence="8 10">
    <name type="scientific">Neomoorella thermoacetica</name>
    <name type="common">Clostridium thermoaceticum</name>
    <dbReference type="NCBI Taxonomy" id="1525"/>
    <lineage>
        <taxon>Bacteria</taxon>
        <taxon>Bacillati</taxon>
        <taxon>Bacillota</taxon>
        <taxon>Clostridia</taxon>
        <taxon>Neomoorellales</taxon>
        <taxon>Neomoorellaceae</taxon>
        <taxon>Neomoorella</taxon>
    </lineage>
</organism>
<dbReference type="Pfam" id="PF01385">
    <property type="entry name" value="OrfB_IS605"/>
    <property type="match status" value="1"/>
</dbReference>
<keyword evidence="11" id="KW-1185">Reference proteome</keyword>
<feature type="domain" description="Probable transposase IS891/IS1136/IS1341" evidence="6">
    <location>
        <begin position="159"/>
        <end position="260"/>
    </location>
</feature>
<name>A0AAC9HFW5_NEOTH</name>
<dbReference type="AlphaFoldDB" id="A0AAC9HFW5"/>
<dbReference type="InterPro" id="IPR051399">
    <property type="entry name" value="RNA-guided_DNA_endo/Transpos"/>
</dbReference>
<keyword evidence="4 8" id="KW-0238">DNA-binding</keyword>
<evidence type="ECO:0000256" key="4">
    <source>
        <dbReference type="ARBA" id="ARBA00023125"/>
    </source>
</evidence>
<dbReference type="Pfam" id="PF07282">
    <property type="entry name" value="Cas12f1-like_TNB"/>
    <property type="match status" value="1"/>
</dbReference>
<evidence type="ECO:0000256" key="3">
    <source>
        <dbReference type="ARBA" id="ARBA00022578"/>
    </source>
</evidence>
<evidence type="ECO:0000256" key="1">
    <source>
        <dbReference type="ARBA" id="ARBA00008761"/>
    </source>
</evidence>
<proteinExistence type="inferred from homology"/>
<dbReference type="NCBIfam" id="NF040570">
    <property type="entry name" value="guided_TnpB"/>
    <property type="match status" value="1"/>
</dbReference>
<dbReference type="CDD" id="cd20805">
    <property type="entry name" value="C1_DGK_rpt2"/>
    <property type="match status" value="1"/>
</dbReference>
<gene>
    <name evidence="8" type="ORF">Maut_00596</name>
    <name evidence="9" type="ORF">MTAT_26380</name>
</gene>
<dbReference type="GO" id="GO:0006310">
    <property type="term" value="P:DNA recombination"/>
    <property type="evidence" value="ECO:0007669"/>
    <property type="project" value="UniProtKB-KW"/>
</dbReference>
<protein>
    <submittedName>
        <fullName evidence="9">IS200/IS605 family transposase ISHarch20</fullName>
    </submittedName>
    <submittedName>
        <fullName evidence="8">Transposase DNA-binding domain protein</fullName>
    </submittedName>
</protein>
<evidence type="ECO:0000313" key="10">
    <source>
        <dbReference type="Proteomes" id="UP000094598"/>
    </source>
</evidence>
<dbReference type="Proteomes" id="UP000322283">
    <property type="component" value="Unassembled WGS sequence"/>
</dbReference>
<dbReference type="PANTHER" id="PTHR30405:SF11">
    <property type="entry name" value="RNA-GUIDED DNA ENDONUCLEASE RV2885C-RELATED"/>
    <property type="match status" value="1"/>
</dbReference>
<evidence type="ECO:0000256" key="2">
    <source>
        <dbReference type="ARBA" id="ARBA00011044"/>
    </source>
</evidence>
<evidence type="ECO:0000259" key="7">
    <source>
        <dbReference type="Pfam" id="PF07282"/>
    </source>
</evidence>
<dbReference type="GO" id="GO:0003677">
    <property type="term" value="F:DNA binding"/>
    <property type="evidence" value="ECO:0007669"/>
    <property type="project" value="UniProtKB-KW"/>
</dbReference>
<dbReference type="InterPro" id="IPR001959">
    <property type="entry name" value="Transposase"/>
</dbReference>
<evidence type="ECO:0000256" key="5">
    <source>
        <dbReference type="ARBA" id="ARBA00023172"/>
    </source>
</evidence>
<dbReference type="GO" id="GO:0032196">
    <property type="term" value="P:transposition"/>
    <property type="evidence" value="ECO:0007669"/>
    <property type="project" value="UniProtKB-KW"/>
</dbReference>
<reference evidence="8 10" key="1">
    <citation type="submission" date="2016-08" db="EMBL/GenBank/DDBJ databases">
        <title>Moorella thermoacetica DSM 103132.</title>
        <authorList>
            <person name="Jendresen C.B."/>
            <person name="Redl S.M."/>
            <person name="Jensen T.O."/>
            <person name="Nielsen A.T."/>
        </authorList>
    </citation>
    <scope>NUCLEOTIDE SEQUENCE [LARGE SCALE GENOMIC DNA]</scope>
    <source>
        <strain evidence="8 10">DSM 103132</strain>
    </source>
</reference>
<keyword evidence="3" id="KW-0815">Transposition</keyword>
<dbReference type="Proteomes" id="UP000094598">
    <property type="component" value="Chromosome"/>
</dbReference>
<evidence type="ECO:0000313" key="8">
    <source>
        <dbReference type="EMBL" id="AOQ23059.1"/>
    </source>
</evidence>
<keyword evidence="5" id="KW-0233">DNA recombination</keyword>
<accession>A0AAC9HFW5</accession>
<dbReference type="EMBL" id="VCDX01000013">
    <property type="protein sequence ID" value="TYL08974.1"/>
    <property type="molecule type" value="Genomic_DNA"/>
</dbReference>
<comment type="similarity">
    <text evidence="1">In the C-terminal section; belongs to the transposase 35 family.</text>
</comment>
<dbReference type="InterPro" id="IPR010095">
    <property type="entry name" value="Cas12f1-like_TNB"/>
</dbReference>
<dbReference type="RefSeq" id="WP_081328469.1">
    <property type="nucleotide sequence ID" value="NZ_CP017019.1"/>
</dbReference>
<reference evidence="9 11" key="2">
    <citation type="submission" date="2019-05" db="EMBL/GenBank/DDBJ databases">
        <title>Genome sequence of Moorella thermoacetica ATCC 33924.</title>
        <authorList>
            <person name="Poehlein A."/>
            <person name="Bengelsdorf F.R."/>
            <person name="Duerre P."/>
            <person name="Daniel R."/>
        </authorList>
    </citation>
    <scope>NUCLEOTIDE SEQUENCE [LARGE SCALE GENOMIC DNA]</scope>
    <source>
        <strain evidence="9 11">ATCC 33924</strain>
    </source>
</reference>
<comment type="similarity">
    <text evidence="2">In the N-terminal section; belongs to the transposase 2 family.</text>
</comment>
<evidence type="ECO:0000313" key="9">
    <source>
        <dbReference type="EMBL" id="TYL08974.1"/>
    </source>
</evidence>
<evidence type="ECO:0000259" key="6">
    <source>
        <dbReference type="Pfam" id="PF01385"/>
    </source>
</evidence>
<dbReference type="EMBL" id="CP017019">
    <property type="protein sequence ID" value="AOQ23059.1"/>
    <property type="molecule type" value="Genomic_DNA"/>
</dbReference>
<feature type="domain" description="Cas12f1-like TNB" evidence="7">
    <location>
        <begin position="283"/>
        <end position="348"/>
    </location>
</feature>